<reference evidence="1" key="1">
    <citation type="journal article" date="2016" name="Nat. Genet.">
        <title>A high-quality carrot genome assembly provides new insights into carotenoid accumulation and asterid genome evolution.</title>
        <authorList>
            <person name="Iorizzo M."/>
            <person name="Ellison S."/>
            <person name="Senalik D."/>
            <person name="Zeng P."/>
            <person name="Satapoomin P."/>
            <person name="Huang J."/>
            <person name="Bowman M."/>
            <person name="Iovene M."/>
            <person name="Sanseverino W."/>
            <person name="Cavagnaro P."/>
            <person name="Yildiz M."/>
            <person name="Macko-Podgorni A."/>
            <person name="Moranska E."/>
            <person name="Grzebelus E."/>
            <person name="Grzebelus D."/>
            <person name="Ashrafi H."/>
            <person name="Zheng Z."/>
            <person name="Cheng S."/>
            <person name="Spooner D."/>
            <person name="Van Deynze A."/>
            <person name="Simon P."/>
        </authorList>
    </citation>
    <scope>NUCLEOTIDE SEQUENCE</scope>
    <source>
        <tissue evidence="1">Leaf</tissue>
    </source>
</reference>
<keyword evidence="2" id="KW-1185">Reference proteome</keyword>
<protein>
    <recommendedName>
        <fullName evidence="3">Reverse transcriptase domain-containing protein</fullName>
    </recommendedName>
</protein>
<dbReference type="EMBL" id="CP093346">
    <property type="protein sequence ID" value="WOG96699.1"/>
    <property type="molecule type" value="Genomic_DNA"/>
</dbReference>
<proteinExistence type="predicted"/>
<evidence type="ECO:0000313" key="1">
    <source>
        <dbReference type="EMBL" id="WOG96699.1"/>
    </source>
</evidence>
<dbReference type="AlphaFoldDB" id="A0AAF0WWA0"/>
<dbReference type="Proteomes" id="UP000077755">
    <property type="component" value="Chromosome 4"/>
</dbReference>
<organism evidence="1 2">
    <name type="scientific">Daucus carota subsp. sativus</name>
    <name type="common">Carrot</name>
    <dbReference type="NCBI Taxonomy" id="79200"/>
    <lineage>
        <taxon>Eukaryota</taxon>
        <taxon>Viridiplantae</taxon>
        <taxon>Streptophyta</taxon>
        <taxon>Embryophyta</taxon>
        <taxon>Tracheophyta</taxon>
        <taxon>Spermatophyta</taxon>
        <taxon>Magnoliopsida</taxon>
        <taxon>eudicotyledons</taxon>
        <taxon>Gunneridae</taxon>
        <taxon>Pentapetalae</taxon>
        <taxon>asterids</taxon>
        <taxon>campanulids</taxon>
        <taxon>Apiales</taxon>
        <taxon>Apiaceae</taxon>
        <taxon>Apioideae</taxon>
        <taxon>Scandiceae</taxon>
        <taxon>Daucinae</taxon>
        <taxon>Daucus</taxon>
        <taxon>Daucus sect. Daucus</taxon>
    </lineage>
</organism>
<reference evidence="1" key="2">
    <citation type="submission" date="2022-03" db="EMBL/GenBank/DDBJ databases">
        <title>Draft title - Genomic analysis of global carrot germplasm unveils the trajectory of domestication and the origin of high carotenoid orange carrot.</title>
        <authorList>
            <person name="Iorizzo M."/>
            <person name="Ellison S."/>
            <person name="Senalik D."/>
            <person name="Macko-Podgorni A."/>
            <person name="Grzebelus D."/>
            <person name="Bostan H."/>
            <person name="Rolling W."/>
            <person name="Curaba J."/>
            <person name="Simon P."/>
        </authorList>
    </citation>
    <scope>NUCLEOTIDE SEQUENCE</scope>
    <source>
        <tissue evidence="1">Leaf</tissue>
    </source>
</reference>
<dbReference type="PANTHER" id="PTHR33116:SF78">
    <property type="entry name" value="OS12G0587133 PROTEIN"/>
    <property type="match status" value="1"/>
</dbReference>
<name>A0AAF0WWA0_DAUCS</name>
<accession>A0AAF0WWA0</accession>
<evidence type="ECO:0008006" key="3">
    <source>
        <dbReference type="Google" id="ProtNLM"/>
    </source>
</evidence>
<sequence>MQDISHLQFADDVILFVNNDDCSVLGVKRTLQCFQVLSGMKINFDKSHIFGFHASTAQINRWASTLGCRHGSLPLSYLGASIGSSPSAIKFWDPLINCIRKKLSEYDTSHISMAGRIILLKSVIDSTPIYWLSLYKLPVTTTRFWQIRREIFDFVCAVDAAWKLNKGGIGGFIRNRTGKVIYNFSGPSTSATCVLEAEIEAIVHRHGSSPSQS</sequence>
<evidence type="ECO:0000313" key="2">
    <source>
        <dbReference type="Proteomes" id="UP000077755"/>
    </source>
</evidence>
<dbReference type="PANTHER" id="PTHR33116">
    <property type="entry name" value="REVERSE TRANSCRIPTASE ZINC-BINDING DOMAIN-CONTAINING PROTEIN-RELATED-RELATED"/>
    <property type="match status" value="1"/>
</dbReference>
<gene>
    <name evidence="1" type="ORF">DCAR_0416035</name>
</gene>